<dbReference type="InterPro" id="IPR052928">
    <property type="entry name" value="Desiccation-related_membrane"/>
</dbReference>
<dbReference type="AlphaFoldDB" id="A0A2S7MZV0"/>
<accession>A0A2S7MZV0</accession>
<dbReference type="RefSeq" id="WP_104849526.1">
    <property type="nucleotide sequence ID" value="NZ_PKOZ01000005.1"/>
</dbReference>
<proteinExistence type="predicted"/>
<keyword evidence="3" id="KW-0812">Transmembrane</keyword>
<keyword evidence="5" id="KW-1185">Reference proteome</keyword>
<name>A0A2S7MZV0_9BACI</name>
<keyword evidence="3" id="KW-1133">Transmembrane helix</keyword>
<dbReference type="InterPro" id="IPR024623">
    <property type="entry name" value="YtxH"/>
</dbReference>
<feature type="compositionally biased region" description="Polar residues" evidence="2">
    <location>
        <begin position="1"/>
        <end position="11"/>
    </location>
</feature>
<keyword evidence="3" id="KW-0472">Membrane</keyword>
<evidence type="ECO:0008006" key="6">
    <source>
        <dbReference type="Google" id="ProtNLM"/>
    </source>
</evidence>
<sequence>MAKTTGKSTYNNKEKYAEPRSSHSKDFLIGGLIGGMIGAAAALLLAPKSGKELRSDLASTEGGQYICHKANELKQSVAQKSEELTEQYKAATAEISEKVAEQYSLICENINALKQTLIDAQAEVIEEIEEELGEEKEDI</sequence>
<dbReference type="OrthoDB" id="9810874at2"/>
<organism evidence="4 5">
    <name type="scientific">Pradoshia eiseniae</name>
    <dbReference type="NCBI Taxonomy" id="2064768"/>
    <lineage>
        <taxon>Bacteria</taxon>
        <taxon>Bacillati</taxon>
        <taxon>Bacillota</taxon>
        <taxon>Bacilli</taxon>
        <taxon>Bacillales</taxon>
        <taxon>Bacillaceae</taxon>
        <taxon>Pradoshia</taxon>
    </lineage>
</organism>
<dbReference type="Pfam" id="PF12732">
    <property type="entry name" value="YtxH"/>
    <property type="match status" value="1"/>
</dbReference>
<dbReference type="PANTHER" id="PTHR35792:SF1">
    <property type="entry name" value="SLL0268 PROTEIN"/>
    <property type="match status" value="1"/>
</dbReference>
<protein>
    <recommendedName>
        <fullName evidence="6">YtxH domain-containing protein</fullName>
    </recommendedName>
</protein>
<dbReference type="EMBL" id="PKOZ01000005">
    <property type="protein sequence ID" value="PQD95267.1"/>
    <property type="molecule type" value="Genomic_DNA"/>
</dbReference>
<gene>
    <name evidence="4" type="ORF">CYL18_10840</name>
</gene>
<evidence type="ECO:0000313" key="5">
    <source>
        <dbReference type="Proteomes" id="UP000239663"/>
    </source>
</evidence>
<reference evidence="4 5" key="1">
    <citation type="submission" date="2017-12" db="EMBL/GenBank/DDBJ databases">
        <title>Taxonomic description and draft genome of Pradoshia cofamensis Gen. nov., sp. nov., a thermotolerant bacillale isolated from anterior gut of earthworm Eisenia fetida.</title>
        <authorList>
            <person name="Saha T."/>
            <person name="Chakraborty R."/>
        </authorList>
    </citation>
    <scope>NUCLEOTIDE SEQUENCE [LARGE SCALE GENOMIC DNA]</scope>
    <source>
        <strain evidence="4 5">EAG3</strain>
    </source>
</reference>
<feature type="coiled-coil region" evidence="1">
    <location>
        <begin position="74"/>
        <end position="138"/>
    </location>
</feature>
<feature type="compositionally biased region" description="Basic and acidic residues" evidence="2">
    <location>
        <begin position="12"/>
        <end position="22"/>
    </location>
</feature>
<dbReference type="PANTHER" id="PTHR35792">
    <property type="entry name" value="GENERAL STRESS PROTEIN"/>
    <property type="match status" value="1"/>
</dbReference>
<comment type="caution">
    <text evidence="4">The sequence shown here is derived from an EMBL/GenBank/DDBJ whole genome shotgun (WGS) entry which is preliminary data.</text>
</comment>
<evidence type="ECO:0000256" key="2">
    <source>
        <dbReference type="SAM" id="MobiDB-lite"/>
    </source>
</evidence>
<feature type="transmembrane region" description="Helical" evidence="3">
    <location>
        <begin position="27"/>
        <end position="46"/>
    </location>
</feature>
<feature type="region of interest" description="Disordered" evidence="2">
    <location>
        <begin position="1"/>
        <end position="22"/>
    </location>
</feature>
<keyword evidence="1" id="KW-0175">Coiled coil</keyword>
<evidence type="ECO:0000256" key="3">
    <source>
        <dbReference type="SAM" id="Phobius"/>
    </source>
</evidence>
<evidence type="ECO:0000313" key="4">
    <source>
        <dbReference type="EMBL" id="PQD95267.1"/>
    </source>
</evidence>
<evidence type="ECO:0000256" key="1">
    <source>
        <dbReference type="SAM" id="Coils"/>
    </source>
</evidence>
<dbReference type="Proteomes" id="UP000239663">
    <property type="component" value="Unassembled WGS sequence"/>
</dbReference>